<evidence type="ECO:0000313" key="3">
    <source>
        <dbReference type="EMBL" id="KAA6389257.1"/>
    </source>
</evidence>
<reference evidence="3 4" key="1">
    <citation type="submission" date="2019-03" db="EMBL/GenBank/DDBJ databases">
        <title>Single cell metagenomics reveals metabolic interactions within the superorganism composed of flagellate Streblomastix strix and complex community of Bacteroidetes bacteria on its surface.</title>
        <authorList>
            <person name="Treitli S.C."/>
            <person name="Kolisko M."/>
            <person name="Husnik F."/>
            <person name="Keeling P."/>
            <person name="Hampl V."/>
        </authorList>
    </citation>
    <scope>NUCLEOTIDE SEQUENCE [LARGE SCALE GENOMIC DNA]</scope>
    <source>
        <strain evidence="3">ST1C</strain>
    </source>
</reference>
<sequence>MKLKAIIDLHYAVKCVDCRDTNEEEERVLNRGGSLDRNQVVRRRSKPTSDVLFQWSNKDQAKVRALFLLLTPSRTYLLESPTINDAEEWMKAIKDARERIKDKLEKVKKKKQLGNKGPVKPIGQLSSH</sequence>
<dbReference type="AlphaFoldDB" id="A0A5J4W2V9"/>
<dbReference type="Proteomes" id="UP000324800">
    <property type="component" value="Unassembled WGS sequence"/>
</dbReference>
<dbReference type="OrthoDB" id="660555at2759"/>
<dbReference type="SUPFAM" id="SSF50729">
    <property type="entry name" value="PH domain-like"/>
    <property type="match status" value="1"/>
</dbReference>
<protein>
    <recommendedName>
        <fullName evidence="2">PH domain-containing protein</fullName>
    </recommendedName>
</protein>
<evidence type="ECO:0000259" key="2">
    <source>
        <dbReference type="PROSITE" id="PS50003"/>
    </source>
</evidence>
<evidence type="ECO:0000313" key="4">
    <source>
        <dbReference type="Proteomes" id="UP000324800"/>
    </source>
</evidence>
<dbReference type="PROSITE" id="PS50003">
    <property type="entry name" value="PH_DOMAIN"/>
    <property type="match status" value="1"/>
</dbReference>
<name>A0A5J4W2V9_9EUKA</name>
<gene>
    <name evidence="3" type="ORF">EZS28_015217</name>
</gene>
<dbReference type="InterPro" id="IPR011993">
    <property type="entry name" value="PH-like_dom_sf"/>
</dbReference>
<proteinExistence type="predicted"/>
<dbReference type="EMBL" id="SNRW01003657">
    <property type="protein sequence ID" value="KAA6389257.1"/>
    <property type="molecule type" value="Genomic_DNA"/>
</dbReference>
<organism evidence="3 4">
    <name type="scientific">Streblomastix strix</name>
    <dbReference type="NCBI Taxonomy" id="222440"/>
    <lineage>
        <taxon>Eukaryota</taxon>
        <taxon>Metamonada</taxon>
        <taxon>Preaxostyla</taxon>
        <taxon>Oxymonadida</taxon>
        <taxon>Streblomastigidae</taxon>
        <taxon>Streblomastix</taxon>
    </lineage>
</organism>
<feature type="domain" description="PH" evidence="2">
    <location>
        <begin position="1"/>
        <end position="98"/>
    </location>
</feature>
<accession>A0A5J4W2V9</accession>
<dbReference type="InterPro" id="IPR001849">
    <property type="entry name" value="PH_domain"/>
</dbReference>
<dbReference type="Gene3D" id="2.30.29.30">
    <property type="entry name" value="Pleckstrin-homology domain (PH domain)/Phosphotyrosine-binding domain (PTB)"/>
    <property type="match status" value="1"/>
</dbReference>
<evidence type="ECO:0000256" key="1">
    <source>
        <dbReference type="SAM" id="MobiDB-lite"/>
    </source>
</evidence>
<feature type="region of interest" description="Disordered" evidence="1">
    <location>
        <begin position="106"/>
        <end position="128"/>
    </location>
</feature>
<comment type="caution">
    <text evidence="3">The sequence shown here is derived from an EMBL/GenBank/DDBJ whole genome shotgun (WGS) entry which is preliminary data.</text>
</comment>